<dbReference type="Gene3D" id="3.80.10.10">
    <property type="entry name" value="Ribonuclease Inhibitor"/>
    <property type="match status" value="1"/>
</dbReference>
<accession>A0A8J2WMJ3</accession>
<dbReference type="InterPro" id="IPR032675">
    <property type="entry name" value="LRR_dom_sf"/>
</dbReference>
<evidence type="ECO:0000313" key="2">
    <source>
        <dbReference type="Proteomes" id="UP000789595"/>
    </source>
</evidence>
<dbReference type="Proteomes" id="UP000789595">
    <property type="component" value="Unassembled WGS sequence"/>
</dbReference>
<sequence length="456" mass="49641">MGAFASVPDDCLDKASDWFEKKDFLCQRAVSPLARAAARRGIRRKIVPRPQPPNAYPRKADRLPGFDQNLRVVRFDPGPAGFAGAVVAPLEMSASPRAVEAMGRVFGAGCTNLVACGVSVQSIAALHSFVTSTNGGLLALCLTGTAVSPDALFLMCRASPNLLHLRGPRFVSTPDAAIAAIGEACPKLQDVDFSTLGSHLGPAERWGRVFPQLQSLVVCPEDHGYYQPTRLDYIAEAARVSSAVKLDVDGCIITEYFVASIVGTPVGDRLTQFGTSHGYRDTVIELEAFLAAARGFPNLTELCIPQGMTIPSPRFIEDLSRLRNFESIFIGADGVTNAHVLACLRNNSLKKLELIWCYDITRDVLDDIVSTQAATLEELAIILCAEDSPHDDDLYYPLGITFSALLRLVRACPKLTKLHWQHVRRDGDVTRSILTSGGTMCEILAERGGRFRHDWT</sequence>
<dbReference type="OrthoDB" id="5395390at2759"/>
<dbReference type="AlphaFoldDB" id="A0A8J2WMJ3"/>
<dbReference type="EMBL" id="CAKKNE010000004">
    <property type="protein sequence ID" value="CAH0373275.1"/>
    <property type="molecule type" value="Genomic_DNA"/>
</dbReference>
<protein>
    <submittedName>
        <fullName evidence="1">Uncharacterized protein</fullName>
    </submittedName>
</protein>
<proteinExistence type="predicted"/>
<comment type="caution">
    <text evidence="1">The sequence shown here is derived from an EMBL/GenBank/DDBJ whole genome shotgun (WGS) entry which is preliminary data.</text>
</comment>
<name>A0A8J2WMJ3_9STRA</name>
<gene>
    <name evidence="1" type="ORF">PECAL_4P04590</name>
</gene>
<organism evidence="1 2">
    <name type="scientific">Pelagomonas calceolata</name>
    <dbReference type="NCBI Taxonomy" id="35677"/>
    <lineage>
        <taxon>Eukaryota</taxon>
        <taxon>Sar</taxon>
        <taxon>Stramenopiles</taxon>
        <taxon>Ochrophyta</taxon>
        <taxon>Pelagophyceae</taxon>
        <taxon>Pelagomonadales</taxon>
        <taxon>Pelagomonadaceae</taxon>
        <taxon>Pelagomonas</taxon>
    </lineage>
</organism>
<evidence type="ECO:0000313" key="1">
    <source>
        <dbReference type="EMBL" id="CAH0373275.1"/>
    </source>
</evidence>
<keyword evidence="2" id="KW-1185">Reference proteome</keyword>
<dbReference type="SUPFAM" id="SSF52047">
    <property type="entry name" value="RNI-like"/>
    <property type="match status" value="1"/>
</dbReference>
<reference evidence="1" key="1">
    <citation type="submission" date="2021-11" db="EMBL/GenBank/DDBJ databases">
        <authorList>
            <consortium name="Genoscope - CEA"/>
            <person name="William W."/>
        </authorList>
    </citation>
    <scope>NUCLEOTIDE SEQUENCE</scope>
</reference>